<gene>
    <name evidence="2" type="ORF">HS088_TW03G01156</name>
</gene>
<evidence type="ECO:0000313" key="3">
    <source>
        <dbReference type="Proteomes" id="UP000593562"/>
    </source>
</evidence>
<dbReference type="Pfam" id="PF14144">
    <property type="entry name" value="DOG1"/>
    <property type="match status" value="1"/>
</dbReference>
<dbReference type="InParanoid" id="A0A7J7DXI3"/>
<dbReference type="PANTHER" id="PTHR46354:SF13">
    <property type="entry name" value="PROTEIN DOG1-LIKE 4"/>
    <property type="match status" value="1"/>
</dbReference>
<name>A0A7J7DXI3_TRIWF</name>
<sequence>MSSGSSRTSTTTNAGSFESFLEIWLVRQEHYLEELLSSQQHSHESRDEDLRELIDRVLSHYHQYYVEKSRAAQRDIFLVFSPKWFTTFERTFLWISGFKPGLVFRLAYETIKDLAEDQRVKIANLSKETKVQERSLNDELAKIQESVASPPLLEVARTHGRVSDPLVEAAGATETMRSSMESVVASADLLRMTTAVKMVEILNPVQNVRFLAAATQLQLRIRSLGLQRDAERGVNDSL</sequence>
<reference evidence="2 3" key="1">
    <citation type="journal article" date="2020" name="Nat. Commun.">
        <title>Genome of Tripterygium wilfordii and identification of cytochrome P450 involved in triptolide biosynthesis.</title>
        <authorList>
            <person name="Tu L."/>
            <person name="Su P."/>
            <person name="Zhang Z."/>
            <person name="Gao L."/>
            <person name="Wang J."/>
            <person name="Hu T."/>
            <person name="Zhou J."/>
            <person name="Zhang Y."/>
            <person name="Zhao Y."/>
            <person name="Liu Y."/>
            <person name="Song Y."/>
            <person name="Tong Y."/>
            <person name="Lu Y."/>
            <person name="Yang J."/>
            <person name="Xu C."/>
            <person name="Jia M."/>
            <person name="Peters R.J."/>
            <person name="Huang L."/>
            <person name="Gao W."/>
        </authorList>
    </citation>
    <scope>NUCLEOTIDE SEQUENCE [LARGE SCALE GENOMIC DNA]</scope>
    <source>
        <strain evidence="3">cv. XIE 37</strain>
        <tissue evidence="2">Leaf</tissue>
    </source>
</reference>
<dbReference type="Proteomes" id="UP000593562">
    <property type="component" value="Unassembled WGS sequence"/>
</dbReference>
<dbReference type="InterPro" id="IPR025422">
    <property type="entry name" value="TGA_domain"/>
</dbReference>
<accession>A0A7J7DXI3</accession>
<dbReference type="PROSITE" id="PS51806">
    <property type="entry name" value="DOG1"/>
    <property type="match status" value="1"/>
</dbReference>
<dbReference type="OrthoDB" id="781635at2759"/>
<dbReference type="GO" id="GO:0006351">
    <property type="term" value="P:DNA-templated transcription"/>
    <property type="evidence" value="ECO:0007669"/>
    <property type="project" value="InterPro"/>
</dbReference>
<keyword evidence="3" id="KW-1185">Reference proteome</keyword>
<dbReference type="AlphaFoldDB" id="A0A7J7DXI3"/>
<dbReference type="InterPro" id="IPR051886">
    <property type="entry name" value="Seed_Dev/Stress_Resp_Reg"/>
</dbReference>
<evidence type="ECO:0000313" key="2">
    <source>
        <dbReference type="EMBL" id="KAF5750816.1"/>
    </source>
</evidence>
<organism evidence="2 3">
    <name type="scientific">Tripterygium wilfordii</name>
    <name type="common">Thunder God vine</name>
    <dbReference type="NCBI Taxonomy" id="458696"/>
    <lineage>
        <taxon>Eukaryota</taxon>
        <taxon>Viridiplantae</taxon>
        <taxon>Streptophyta</taxon>
        <taxon>Embryophyta</taxon>
        <taxon>Tracheophyta</taxon>
        <taxon>Spermatophyta</taxon>
        <taxon>Magnoliopsida</taxon>
        <taxon>eudicotyledons</taxon>
        <taxon>Gunneridae</taxon>
        <taxon>Pentapetalae</taxon>
        <taxon>rosids</taxon>
        <taxon>fabids</taxon>
        <taxon>Celastrales</taxon>
        <taxon>Celastraceae</taxon>
        <taxon>Tripterygium</taxon>
    </lineage>
</organism>
<dbReference type="GO" id="GO:0043565">
    <property type="term" value="F:sequence-specific DNA binding"/>
    <property type="evidence" value="ECO:0007669"/>
    <property type="project" value="InterPro"/>
</dbReference>
<proteinExistence type="predicted"/>
<dbReference type="EMBL" id="JAAARO010000003">
    <property type="protein sequence ID" value="KAF5750816.1"/>
    <property type="molecule type" value="Genomic_DNA"/>
</dbReference>
<evidence type="ECO:0000259" key="1">
    <source>
        <dbReference type="PROSITE" id="PS51806"/>
    </source>
</evidence>
<protein>
    <submittedName>
        <fullName evidence="2">Transcription factor HBP-1b(C38)-like</fullName>
    </submittedName>
</protein>
<comment type="caution">
    <text evidence="2">The sequence shown here is derived from an EMBL/GenBank/DDBJ whole genome shotgun (WGS) entry which is preliminary data.</text>
</comment>
<feature type="domain" description="DOG1" evidence="1">
    <location>
        <begin position="14"/>
        <end position="231"/>
    </location>
</feature>
<dbReference type="PANTHER" id="PTHR46354">
    <property type="entry name" value="DOG1 DOMAIN-CONTAINING PROTEIN"/>
    <property type="match status" value="1"/>
</dbReference>